<dbReference type="PANTHER" id="PTHR13767">
    <property type="entry name" value="TRNA-PSEUDOURIDINE SYNTHASE"/>
    <property type="match status" value="1"/>
</dbReference>
<dbReference type="InterPro" id="IPR014780">
    <property type="entry name" value="tRNA_psdUridine_synth_TruB"/>
</dbReference>
<dbReference type="EC" id="5.4.99.25" evidence="5"/>
<evidence type="ECO:0000259" key="7">
    <source>
        <dbReference type="Pfam" id="PF16198"/>
    </source>
</evidence>
<dbReference type="EMBL" id="JAVDQG010000001">
    <property type="protein sequence ID" value="MDR6224219.1"/>
    <property type="molecule type" value="Genomic_DNA"/>
</dbReference>
<evidence type="ECO:0000256" key="1">
    <source>
        <dbReference type="ARBA" id="ARBA00000385"/>
    </source>
</evidence>
<dbReference type="GO" id="GO:0160148">
    <property type="term" value="F:tRNA pseudouridine(55) synthase activity"/>
    <property type="evidence" value="ECO:0007669"/>
    <property type="project" value="UniProtKB-EC"/>
</dbReference>
<reference evidence="8 9" key="1">
    <citation type="submission" date="2023-07" db="EMBL/GenBank/DDBJ databases">
        <title>Genomic Encyclopedia of Type Strains, Phase IV (KMG-IV): sequencing the most valuable type-strain genomes for metagenomic binning, comparative biology and taxonomic classification.</title>
        <authorList>
            <person name="Goeker M."/>
        </authorList>
    </citation>
    <scope>NUCLEOTIDE SEQUENCE [LARGE SCALE GENOMIC DNA]</scope>
    <source>
        <strain evidence="8 9">DSM 45903</strain>
    </source>
</reference>
<dbReference type="NCBIfam" id="TIGR00431">
    <property type="entry name" value="TruB"/>
    <property type="match status" value="1"/>
</dbReference>
<accession>A0ABU1IJP6</accession>
<sequence>MLHGVLPVNKPNGMTSHDVVSQVRRLTRQKRIGHTGTLDPEVKGVLPLCLGQATRIVENVQEMPKRYRGSLVLGVATDTEDQTGRVIEEAEVGPLSLEHVDDVLRRFVGKIHQTPPMYSAVKVGGKRLYEWAREGVEVERPTREVVIHQLERVGFEPGDRPRLDLDVWCSKGTYVRTLFVDIGRELGAPAHLSALVRTQSGPFSLHDSWSLEALEKVAEQGDWNKVLVSIGETLSHLPAVTVTDADRKRVENGVPLPWNGKPLGAEPGTRFRILTESGQCCALYRLMEDQPVLKPEKVFRVR</sequence>
<comment type="catalytic activity">
    <reaction evidence="1 5">
        <text>uridine(55) in tRNA = pseudouridine(55) in tRNA</text>
        <dbReference type="Rhea" id="RHEA:42532"/>
        <dbReference type="Rhea" id="RHEA-COMP:10101"/>
        <dbReference type="Rhea" id="RHEA-COMP:10102"/>
        <dbReference type="ChEBI" id="CHEBI:65314"/>
        <dbReference type="ChEBI" id="CHEBI:65315"/>
        <dbReference type="EC" id="5.4.99.25"/>
    </reaction>
</comment>
<gene>
    <name evidence="5" type="primary">truB</name>
    <name evidence="8" type="ORF">JOE21_000207</name>
</gene>
<evidence type="ECO:0000256" key="3">
    <source>
        <dbReference type="ARBA" id="ARBA00022694"/>
    </source>
</evidence>
<evidence type="ECO:0000256" key="4">
    <source>
        <dbReference type="ARBA" id="ARBA00023235"/>
    </source>
</evidence>
<dbReference type="SUPFAM" id="SSF55120">
    <property type="entry name" value="Pseudouridine synthase"/>
    <property type="match status" value="1"/>
</dbReference>
<dbReference type="CDD" id="cd02573">
    <property type="entry name" value="PseudoU_synth_EcTruB"/>
    <property type="match status" value="1"/>
</dbReference>
<dbReference type="InterPro" id="IPR020103">
    <property type="entry name" value="PsdUridine_synth_cat_dom_sf"/>
</dbReference>
<dbReference type="InterPro" id="IPR002501">
    <property type="entry name" value="PsdUridine_synth_N"/>
</dbReference>
<dbReference type="Pfam" id="PF16198">
    <property type="entry name" value="TruB_C_2"/>
    <property type="match status" value="1"/>
</dbReference>
<evidence type="ECO:0000313" key="8">
    <source>
        <dbReference type="EMBL" id="MDR6224219.1"/>
    </source>
</evidence>
<comment type="function">
    <text evidence="5">Responsible for synthesis of pseudouridine from uracil-55 in the psi GC loop of transfer RNAs.</text>
</comment>
<comment type="similarity">
    <text evidence="2 5">Belongs to the pseudouridine synthase TruB family. Type 1 subfamily.</text>
</comment>
<evidence type="ECO:0000256" key="2">
    <source>
        <dbReference type="ARBA" id="ARBA00005642"/>
    </source>
</evidence>
<evidence type="ECO:0000313" key="9">
    <source>
        <dbReference type="Proteomes" id="UP001185012"/>
    </source>
</evidence>
<protein>
    <recommendedName>
        <fullName evidence="5">tRNA pseudouridine synthase B</fullName>
        <ecNumber evidence="5">5.4.99.25</ecNumber>
    </recommendedName>
    <alternativeName>
        <fullName evidence="5">tRNA pseudouridine(55) synthase</fullName>
        <shortName evidence="5">Psi55 synthase</shortName>
    </alternativeName>
    <alternativeName>
        <fullName evidence="5">tRNA pseudouridylate synthase</fullName>
    </alternativeName>
    <alternativeName>
        <fullName evidence="5">tRNA-uridine isomerase</fullName>
    </alternativeName>
</protein>
<feature type="active site" description="Nucleophile" evidence="5">
    <location>
        <position position="39"/>
    </location>
</feature>
<proteinExistence type="inferred from homology"/>
<keyword evidence="3 5" id="KW-0819">tRNA processing</keyword>
<feature type="domain" description="tRNA pseudouridylate synthase B C-terminal" evidence="7">
    <location>
        <begin position="176"/>
        <end position="218"/>
    </location>
</feature>
<keyword evidence="4 5" id="KW-0413">Isomerase</keyword>
<dbReference type="RefSeq" id="WP_309861213.1">
    <property type="nucleotide sequence ID" value="NZ_JAVDQG010000001.1"/>
</dbReference>
<name>A0ABU1IJP6_9BACL</name>
<dbReference type="InterPro" id="IPR032819">
    <property type="entry name" value="TruB_C"/>
</dbReference>
<dbReference type="Pfam" id="PF01509">
    <property type="entry name" value="TruB_N"/>
    <property type="match status" value="1"/>
</dbReference>
<keyword evidence="9" id="KW-1185">Reference proteome</keyword>
<dbReference type="HAMAP" id="MF_01080">
    <property type="entry name" value="TruB_bact"/>
    <property type="match status" value="1"/>
</dbReference>
<organism evidence="8 9">
    <name type="scientific">Desmospora profundinema</name>
    <dbReference type="NCBI Taxonomy" id="1571184"/>
    <lineage>
        <taxon>Bacteria</taxon>
        <taxon>Bacillati</taxon>
        <taxon>Bacillota</taxon>
        <taxon>Bacilli</taxon>
        <taxon>Bacillales</taxon>
        <taxon>Thermoactinomycetaceae</taxon>
        <taxon>Desmospora</taxon>
    </lineage>
</organism>
<evidence type="ECO:0000256" key="5">
    <source>
        <dbReference type="HAMAP-Rule" id="MF_01080"/>
    </source>
</evidence>
<evidence type="ECO:0000259" key="6">
    <source>
        <dbReference type="Pfam" id="PF01509"/>
    </source>
</evidence>
<feature type="domain" description="Pseudouridine synthase II N-terminal" evidence="6">
    <location>
        <begin position="24"/>
        <end position="175"/>
    </location>
</feature>
<dbReference type="Proteomes" id="UP001185012">
    <property type="component" value="Unassembled WGS sequence"/>
</dbReference>
<dbReference type="PANTHER" id="PTHR13767:SF2">
    <property type="entry name" value="PSEUDOURIDYLATE SYNTHASE TRUB1"/>
    <property type="match status" value="1"/>
</dbReference>
<dbReference type="Gene3D" id="3.30.2350.10">
    <property type="entry name" value="Pseudouridine synthase"/>
    <property type="match status" value="1"/>
</dbReference>
<comment type="caution">
    <text evidence="8">The sequence shown here is derived from an EMBL/GenBank/DDBJ whole genome shotgun (WGS) entry which is preliminary data.</text>
</comment>